<name>A0A2K8Z489_9BACT</name>
<dbReference type="EMBL" id="CP025096">
    <property type="protein sequence ID" value="AUD04707.1"/>
    <property type="molecule type" value="Genomic_DNA"/>
</dbReference>
<keyword evidence="4 5" id="KW-0720">Serine protease</keyword>
<dbReference type="GO" id="GO:0007165">
    <property type="term" value="P:signal transduction"/>
    <property type="evidence" value="ECO:0007669"/>
    <property type="project" value="TreeGrafter"/>
</dbReference>
<dbReference type="GO" id="GO:0008236">
    <property type="term" value="F:serine-type peptidase activity"/>
    <property type="evidence" value="ECO:0007669"/>
    <property type="project" value="UniProtKB-KW"/>
</dbReference>
<dbReference type="PANTHER" id="PTHR32060:SF22">
    <property type="entry name" value="CARBOXYL-TERMINAL-PROCESSING PEPTIDASE 3, CHLOROPLASTIC"/>
    <property type="match status" value="1"/>
</dbReference>
<dbReference type="InterPro" id="IPR036034">
    <property type="entry name" value="PDZ_sf"/>
</dbReference>
<dbReference type="KEGG" id="spir:CWM47_24385"/>
<dbReference type="InterPro" id="IPR029045">
    <property type="entry name" value="ClpP/crotonase-like_dom_sf"/>
</dbReference>
<dbReference type="NCBIfam" id="TIGR00225">
    <property type="entry name" value="prc"/>
    <property type="match status" value="1"/>
</dbReference>
<feature type="compositionally biased region" description="Basic and acidic residues" evidence="6">
    <location>
        <begin position="646"/>
        <end position="660"/>
    </location>
</feature>
<evidence type="ECO:0000259" key="7">
    <source>
        <dbReference type="SMART" id="SM00228"/>
    </source>
</evidence>
<dbReference type="FunFam" id="3.90.226.10:FF:000090">
    <property type="entry name" value="Tail-specific protease"/>
    <property type="match status" value="1"/>
</dbReference>
<comment type="similarity">
    <text evidence="1 5">Belongs to the peptidase S41A family.</text>
</comment>
<keyword evidence="3 5" id="KW-0378">Hydrolase</keyword>
<evidence type="ECO:0000313" key="9">
    <source>
        <dbReference type="EMBL" id="AUD04707.1"/>
    </source>
</evidence>
<dbReference type="GO" id="GO:0006508">
    <property type="term" value="P:proteolysis"/>
    <property type="evidence" value="ECO:0007669"/>
    <property type="project" value="UniProtKB-KW"/>
</dbReference>
<dbReference type="GO" id="GO:0030288">
    <property type="term" value="C:outer membrane-bounded periplasmic space"/>
    <property type="evidence" value="ECO:0007669"/>
    <property type="project" value="TreeGrafter"/>
</dbReference>
<proteinExistence type="inferred from homology"/>
<dbReference type="Pfam" id="PF11818">
    <property type="entry name" value="DUF3340"/>
    <property type="match status" value="1"/>
</dbReference>
<feature type="region of interest" description="Disordered" evidence="6">
    <location>
        <begin position="19"/>
        <end position="47"/>
    </location>
</feature>
<evidence type="ECO:0000256" key="4">
    <source>
        <dbReference type="ARBA" id="ARBA00022825"/>
    </source>
</evidence>
<gene>
    <name evidence="9" type="ORF">CWM47_24385</name>
</gene>
<evidence type="ECO:0000313" key="10">
    <source>
        <dbReference type="Proteomes" id="UP000232883"/>
    </source>
</evidence>
<dbReference type="CDD" id="cd07560">
    <property type="entry name" value="Peptidase_S41_CPP"/>
    <property type="match status" value="1"/>
</dbReference>
<accession>A0A2K8Z489</accession>
<dbReference type="InterPro" id="IPR004447">
    <property type="entry name" value="Peptidase_S41A"/>
</dbReference>
<dbReference type="PANTHER" id="PTHR32060">
    <property type="entry name" value="TAIL-SPECIFIC PROTEASE"/>
    <property type="match status" value="1"/>
</dbReference>
<feature type="domain" description="PDZ" evidence="7">
    <location>
        <begin position="266"/>
        <end position="344"/>
    </location>
</feature>
<evidence type="ECO:0000256" key="2">
    <source>
        <dbReference type="ARBA" id="ARBA00022670"/>
    </source>
</evidence>
<dbReference type="InterPro" id="IPR005151">
    <property type="entry name" value="Tail-specific_protease"/>
</dbReference>
<dbReference type="Gene3D" id="3.30.750.44">
    <property type="match status" value="1"/>
</dbReference>
<dbReference type="Gene3D" id="3.90.226.10">
    <property type="entry name" value="2-enoyl-CoA Hydratase, Chain A, domain 1"/>
    <property type="match status" value="1"/>
</dbReference>
<dbReference type="Gene3D" id="2.30.42.10">
    <property type="match status" value="1"/>
</dbReference>
<dbReference type="InterPro" id="IPR020992">
    <property type="entry name" value="Tail_Prtase_C"/>
</dbReference>
<dbReference type="Pfam" id="PF03572">
    <property type="entry name" value="Peptidase_S41"/>
    <property type="match status" value="1"/>
</dbReference>
<evidence type="ECO:0000256" key="6">
    <source>
        <dbReference type="SAM" id="MobiDB-lite"/>
    </source>
</evidence>
<evidence type="ECO:0000256" key="5">
    <source>
        <dbReference type="RuleBase" id="RU004404"/>
    </source>
</evidence>
<keyword evidence="2 5" id="KW-0645">Protease</keyword>
<dbReference type="Pfam" id="PF00595">
    <property type="entry name" value="PDZ"/>
    <property type="match status" value="1"/>
</dbReference>
<dbReference type="SUPFAM" id="SSF52096">
    <property type="entry name" value="ClpP/crotonase"/>
    <property type="match status" value="1"/>
</dbReference>
<feature type="compositionally biased region" description="Polar residues" evidence="6">
    <location>
        <begin position="682"/>
        <end position="691"/>
    </location>
</feature>
<feature type="domain" description="Tail specific protease" evidence="8">
    <location>
        <begin position="349"/>
        <end position="568"/>
    </location>
</feature>
<dbReference type="CDD" id="cd06782">
    <property type="entry name" value="cpPDZ_CPP-like"/>
    <property type="match status" value="1"/>
</dbReference>
<protein>
    <submittedName>
        <fullName evidence="9">Tail-specific protease</fullName>
    </submittedName>
</protein>
<dbReference type="OrthoDB" id="9812068at2"/>
<sequence>MKKYLVTLVPVLMLSFQPDSPSNGAPNVDSNGMSISKSQGSTLSSPTSVSVGVDLKPSISQEKVEALVAKLLTQYHYRKVPLNDSLSSVVWDNYLKEVDGNKAYLLASDVASFEKYRYQIDDALINGDLTAAYDLYNVFRKRYQERSEFIKEQIKKPFTFTADESFNTDREKAAWPKTVEEQNDLWAKILKNQELELRLGNRKDSAVVALMTQRYTNLDKAINRYKSADVFQMYMNSFAEALDPHTNYLSPTNADRFNQEMSQSLEGIGAMLREDGDYIRITDVLPGGPAFKSKLLNKEDKIAGVAQGDNGPMVNTMNWQVDEVVKLIKGPKGTVVRLQIISPNALAGAPPKEIRLVREKIKLEEQRAKKEVIEVTDNGKPFKIGVINVPMFYRDFEGARKREEGFSSTTSDVKKFVEELKEEKVDGIVIDLRDNGGGSLTEAIDLTGIFIPKGPVVQVKESTGETEVYSDKDGGMVAYDGPLAVLVNRFSASASEIFAAAIQDYKRGIIVGGQTFGKGTVQTLIDLNQWLPKEPEKVGQVKMTIQKFYRINGSSTQHKGVTPDVQLPSAFSAEEYGESSQPSALPWDQINSTRYDLSRGLDDKILTRLRDRFDQRLKSDPELKQLSQDLADFKKAKANTVVSLQESKRRKERDEAERKRAAANKVSQVSAPVDETGAPATGTPSSGTTVAGATPKKKKDLYLNEAGLVLADYIMAAHLAVNK</sequence>
<dbReference type="RefSeq" id="WP_100990809.1">
    <property type="nucleotide sequence ID" value="NZ_CP025096.1"/>
</dbReference>
<evidence type="ECO:0000259" key="8">
    <source>
        <dbReference type="SMART" id="SM00245"/>
    </source>
</evidence>
<dbReference type="AlphaFoldDB" id="A0A2K8Z489"/>
<keyword evidence="10" id="KW-1185">Reference proteome</keyword>
<dbReference type="SMART" id="SM00245">
    <property type="entry name" value="TSPc"/>
    <property type="match status" value="1"/>
</dbReference>
<dbReference type="Pfam" id="PF17804">
    <property type="entry name" value="TSP_NTD"/>
    <property type="match status" value="1"/>
</dbReference>
<dbReference type="InterPro" id="IPR040573">
    <property type="entry name" value="TSP_N"/>
</dbReference>
<evidence type="ECO:0000256" key="3">
    <source>
        <dbReference type="ARBA" id="ARBA00022801"/>
    </source>
</evidence>
<dbReference type="Proteomes" id="UP000232883">
    <property type="component" value="Chromosome"/>
</dbReference>
<organism evidence="9 10">
    <name type="scientific">Spirosoma pollinicola</name>
    <dbReference type="NCBI Taxonomy" id="2057025"/>
    <lineage>
        <taxon>Bacteria</taxon>
        <taxon>Pseudomonadati</taxon>
        <taxon>Bacteroidota</taxon>
        <taxon>Cytophagia</taxon>
        <taxon>Cytophagales</taxon>
        <taxon>Cytophagaceae</taxon>
        <taxon>Spirosoma</taxon>
    </lineage>
</organism>
<reference evidence="9 10" key="1">
    <citation type="submission" date="2017-11" db="EMBL/GenBank/DDBJ databases">
        <title>Taxonomic description and genome sequences of Spirosoma HA7 sp. nov., isolated from pollen microhabitat of Corylus avellana.</title>
        <authorList>
            <person name="Ambika Manirajan B."/>
            <person name="Suarez C."/>
            <person name="Ratering S."/>
            <person name="Geissler-Plaum R."/>
            <person name="Cardinale M."/>
            <person name="Sylvia S."/>
        </authorList>
    </citation>
    <scope>NUCLEOTIDE SEQUENCE [LARGE SCALE GENOMIC DNA]</scope>
    <source>
        <strain evidence="9 10">HA7</strain>
    </source>
</reference>
<dbReference type="InterPro" id="IPR001478">
    <property type="entry name" value="PDZ"/>
</dbReference>
<evidence type="ECO:0000256" key="1">
    <source>
        <dbReference type="ARBA" id="ARBA00009179"/>
    </source>
</evidence>
<feature type="region of interest" description="Disordered" evidence="6">
    <location>
        <begin position="644"/>
        <end position="697"/>
    </location>
</feature>
<dbReference type="SMART" id="SM00228">
    <property type="entry name" value="PDZ"/>
    <property type="match status" value="1"/>
</dbReference>
<dbReference type="SUPFAM" id="SSF50156">
    <property type="entry name" value="PDZ domain-like"/>
    <property type="match status" value="1"/>
</dbReference>
<dbReference type="GO" id="GO:0004175">
    <property type="term" value="F:endopeptidase activity"/>
    <property type="evidence" value="ECO:0007669"/>
    <property type="project" value="TreeGrafter"/>
</dbReference>